<organism evidence="1 2">
    <name type="scientific">Thiomonas delicata</name>
    <name type="common">Thiomonas cuprina</name>
    <dbReference type="NCBI Taxonomy" id="364030"/>
    <lineage>
        <taxon>Bacteria</taxon>
        <taxon>Pseudomonadati</taxon>
        <taxon>Pseudomonadota</taxon>
        <taxon>Betaproteobacteria</taxon>
        <taxon>Burkholderiales</taxon>
        <taxon>Thiomonas</taxon>
    </lineage>
</organism>
<dbReference type="InterPro" id="IPR027417">
    <property type="entry name" value="P-loop_NTPase"/>
</dbReference>
<sequence length="329" mass="34635">MSETTTLSKPKPAFSDPLDVHALLTTPPTPLDHVLPGLLAGTVGMLAGPGGAGKTMLELQLAIAMATGTPACAGLFAGLLPTSKPASVVLVAAEESKAVLAHRLHAIAHTLFERREQFGIKLAFEEFLARLQNNLRLFAGTTQSYALLDADQQRTRVLRDLAKACEGARLVLIDPLRQFHDCDENDSAAMNKLVQALRSLAEHVGAAVLFAHHASKAATFSGQGDAAGAARGSSALTDGARWQLNLSRLSRDQAQHAGVSEEARGQVLLLDVAKANYLPPQPTIRLQRLAGGVLAVTESVAGQVTQTRTKVPSTAAPRARQLKLAGAHA</sequence>
<gene>
    <name evidence="1" type="ORF">THIARS_90021</name>
</gene>
<dbReference type="Gene3D" id="3.40.50.300">
    <property type="entry name" value="P-loop containing nucleotide triphosphate hydrolases"/>
    <property type="match status" value="1"/>
</dbReference>
<evidence type="ECO:0000313" key="2">
    <source>
        <dbReference type="Proteomes" id="UP000214566"/>
    </source>
</evidence>
<evidence type="ECO:0000313" key="1">
    <source>
        <dbReference type="EMBL" id="SBP89871.1"/>
    </source>
</evidence>
<dbReference type="Proteomes" id="UP000214566">
    <property type="component" value="Unassembled WGS sequence"/>
</dbReference>
<keyword evidence="1" id="KW-0378">Hydrolase</keyword>
<dbReference type="InterPro" id="IPR038724">
    <property type="entry name" value="RepA"/>
</dbReference>
<dbReference type="SUPFAM" id="SSF52540">
    <property type="entry name" value="P-loop containing nucleoside triphosphate hydrolases"/>
    <property type="match status" value="1"/>
</dbReference>
<dbReference type="EMBL" id="FLMQ01000058">
    <property type="protein sequence ID" value="SBP89871.1"/>
    <property type="molecule type" value="Genomic_DNA"/>
</dbReference>
<dbReference type="GO" id="GO:0016787">
    <property type="term" value="F:hydrolase activity"/>
    <property type="evidence" value="ECO:0007669"/>
    <property type="project" value="UniProtKB-KW"/>
</dbReference>
<dbReference type="AlphaFoldDB" id="A0A238D9H2"/>
<dbReference type="RefSeq" id="WP_094161852.1">
    <property type="nucleotide sequence ID" value="NZ_LT592171.1"/>
</dbReference>
<dbReference type="OrthoDB" id="8477405at2"/>
<accession>A0A238D9H2</accession>
<name>A0A238D9H2_THIDL</name>
<dbReference type="CDD" id="cd01125">
    <property type="entry name" value="RepA_RSF1010_like"/>
    <property type="match status" value="1"/>
</dbReference>
<protein>
    <submittedName>
        <fullName evidence="1">Putative nucleoside triphosphate hydrolase</fullName>
    </submittedName>
</protein>
<reference evidence="1 2" key="1">
    <citation type="submission" date="2016-06" db="EMBL/GenBank/DDBJ databases">
        <authorList>
            <person name="Kjaerup R.B."/>
            <person name="Dalgaard T.S."/>
            <person name="Juul-Madsen H.R."/>
        </authorList>
    </citation>
    <scope>NUCLEOTIDE SEQUENCE [LARGE SCALE GENOMIC DNA]</scope>
    <source>
        <strain evidence="1 2">DSM 16361</strain>
    </source>
</reference>
<proteinExistence type="predicted"/>
<dbReference type="Pfam" id="PF13481">
    <property type="entry name" value="AAA_25"/>
    <property type="match status" value="1"/>
</dbReference>
<keyword evidence="2" id="KW-1185">Reference proteome</keyword>